<dbReference type="OrthoDB" id="797879at2"/>
<feature type="transmembrane region" description="Helical" evidence="1">
    <location>
        <begin position="65"/>
        <end position="87"/>
    </location>
</feature>
<feature type="transmembrane region" description="Helical" evidence="1">
    <location>
        <begin position="41"/>
        <end position="58"/>
    </location>
</feature>
<comment type="caution">
    <text evidence="2">The sequence shown here is derived from an EMBL/GenBank/DDBJ whole genome shotgun (WGS) entry which is preliminary data.</text>
</comment>
<dbReference type="RefSeq" id="WP_117382858.1">
    <property type="nucleotide sequence ID" value="NZ_QWDE01000001.1"/>
</dbReference>
<evidence type="ECO:0000256" key="1">
    <source>
        <dbReference type="SAM" id="Phobius"/>
    </source>
</evidence>
<keyword evidence="3" id="KW-1185">Reference proteome</keyword>
<proteinExistence type="predicted"/>
<evidence type="ECO:0000313" key="3">
    <source>
        <dbReference type="Proteomes" id="UP000260823"/>
    </source>
</evidence>
<reference evidence="2 3" key="1">
    <citation type="submission" date="2018-08" db="EMBL/GenBank/DDBJ databases">
        <title>Mucilaginibacter terrae sp. nov., isolated from manganese diggings.</title>
        <authorList>
            <person name="Huang Y."/>
            <person name="Zhou Z."/>
        </authorList>
    </citation>
    <scope>NUCLEOTIDE SEQUENCE [LARGE SCALE GENOMIC DNA]</scope>
    <source>
        <strain evidence="2 3">ZH6</strain>
    </source>
</reference>
<keyword evidence="1" id="KW-1133">Transmembrane helix</keyword>
<accession>A0A3E2NYA5</accession>
<keyword evidence="1" id="KW-0812">Transmembrane</keyword>
<organism evidence="2 3">
    <name type="scientific">Mucilaginibacter terrenus</name>
    <dbReference type="NCBI Taxonomy" id="2482727"/>
    <lineage>
        <taxon>Bacteria</taxon>
        <taxon>Pseudomonadati</taxon>
        <taxon>Bacteroidota</taxon>
        <taxon>Sphingobacteriia</taxon>
        <taxon>Sphingobacteriales</taxon>
        <taxon>Sphingobacteriaceae</taxon>
        <taxon>Mucilaginibacter</taxon>
    </lineage>
</organism>
<keyword evidence="1" id="KW-0472">Membrane</keyword>
<gene>
    <name evidence="2" type="ORF">DYU05_10370</name>
</gene>
<dbReference type="Proteomes" id="UP000260823">
    <property type="component" value="Unassembled WGS sequence"/>
</dbReference>
<evidence type="ECO:0008006" key="4">
    <source>
        <dbReference type="Google" id="ProtNLM"/>
    </source>
</evidence>
<evidence type="ECO:0000313" key="2">
    <source>
        <dbReference type="EMBL" id="RFZ85962.1"/>
    </source>
</evidence>
<dbReference type="EMBL" id="QWDE01000001">
    <property type="protein sequence ID" value="RFZ85962.1"/>
    <property type="molecule type" value="Genomic_DNA"/>
</dbReference>
<dbReference type="AlphaFoldDB" id="A0A3E2NYA5"/>
<sequence>MFNVNSIPAGLLLGCLLPGITWGVFGFILHNEAIILNKPGVPYLVAIALNLVVLRCFFKKEQEKTAGGIMMATFAFMLVVFVFIIRIG</sequence>
<feature type="transmembrane region" description="Helical" evidence="1">
    <location>
        <begin position="7"/>
        <end position="29"/>
    </location>
</feature>
<protein>
    <recommendedName>
        <fullName evidence="4">Stationary phase survival protein SurE</fullName>
    </recommendedName>
</protein>
<name>A0A3E2NYA5_9SPHI</name>